<accession>A0AAW9RB74</accession>
<evidence type="ECO:0000313" key="6">
    <source>
        <dbReference type="Proteomes" id="UP001378188"/>
    </source>
</evidence>
<feature type="domain" description="HTH lacI-type" evidence="4">
    <location>
        <begin position="3"/>
        <end position="46"/>
    </location>
</feature>
<dbReference type="AlphaFoldDB" id="A0AAW9RB74"/>
<dbReference type="Gene3D" id="1.10.260.40">
    <property type="entry name" value="lambda repressor-like DNA-binding domains"/>
    <property type="match status" value="1"/>
</dbReference>
<dbReference type="GO" id="GO:0003700">
    <property type="term" value="F:DNA-binding transcription factor activity"/>
    <property type="evidence" value="ECO:0007669"/>
    <property type="project" value="TreeGrafter"/>
</dbReference>
<keyword evidence="6" id="KW-1185">Reference proteome</keyword>
<dbReference type="RefSeq" id="WP_340328433.1">
    <property type="nucleotide sequence ID" value="NZ_JAZHOF010000002.1"/>
</dbReference>
<keyword evidence="1" id="KW-0805">Transcription regulation</keyword>
<keyword evidence="2 5" id="KW-0238">DNA-binding</keyword>
<dbReference type="SMART" id="SM00354">
    <property type="entry name" value="HTH_LACI"/>
    <property type="match status" value="1"/>
</dbReference>
<dbReference type="CDD" id="cd01392">
    <property type="entry name" value="HTH_LacI"/>
    <property type="match status" value="1"/>
</dbReference>
<dbReference type="Pfam" id="PF13407">
    <property type="entry name" value="Peripla_BP_4"/>
    <property type="match status" value="1"/>
</dbReference>
<dbReference type="PANTHER" id="PTHR30146:SF152">
    <property type="entry name" value="TRANSCRIPTIONAL REGULATORY PROTEIN"/>
    <property type="match status" value="1"/>
</dbReference>
<dbReference type="InterPro" id="IPR025997">
    <property type="entry name" value="SBP_2_dom"/>
</dbReference>
<evidence type="ECO:0000259" key="4">
    <source>
        <dbReference type="PROSITE" id="PS50932"/>
    </source>
</evidence>
<evidence type="ECO:0000313" key="5">
    <source>
        <dbReference type="EMBL" id="MEJ8570687.1"/>
    </source>
</evidence>
<dbReference type="PROSITE" id="PS00356">
    <property type="entry name" value="HTH_LACI_1"/>
    <property type="match status" value="1"/>
</dbReference>
<dbReference type="InterPro" id="IPR010982">
    <property type="entry name" value="Lambda_DNA-bd_dom_sf"/>
</dbReference>
<dbReference type="GO" id="GO:0000976">
    <property type="term" value="F:transcription cis-regulatory region binding"/>
    <property type="evidence" value="ECO:0007669"/>
    <property type="project" value="TreeGrafter"/>
</dbReference>
<proteinExistence type="predicted"/>
<sequence length="342" mass="37266">MRATISDIAKEAEVSTATVDRVLNNRSGVHTRTRDRVLQTAERLGYLSAAAGHNGAPRPGAVTRIDFLLPGGTNTFMDALAGHLRTNAEARGPEVDAHVHLIEGFNPDALARKLLDLQGKTDGVGVIALDHPTVREAIREVGGGGLPVLTMVSDISHVPRFGYIGIDNRAAGRLAGHLLGRFIRPGHNNVALFAGSLSYRGHEEREMGFRNILAEEFPDLRIVELREVKDDTERSYTEASALLESYDDIGGIYNIGAGNRGIARALEEHGRAGEVVFVGHELTVHTRRYLLSGTMDAVIDQNPRVEARDAVERLLAAARNQQPPNLPPIRIQAIFRENIPET</sequence>
<dbReference type="Proteomes" id="UP001378188">
    <property type="component" value="Unassembled WGS sequence"/>
</dbReference>
<organism evidence="5 6">
    <name type="scientific">Microbaculum marinum</name>
    <dbReference type="NCBI Taxonomy" id="1764581"/>
    <lineage>
        <taxon>Bacteria</taxon>
        <taxon>Pseudomonadati</taxon>
        <taxon>Pseudomonadota</taxon>
        <taxon>Alphaproteobacteria</taxon>
        <taxon>Hyphomicrobiales</taxon>
        <taxon>Tepidamorphaceae</taxon>
        <taxon>Microbaculum</taxon>
    </lineage>
</organism>
<comment type="caution">
    <text evidence="5">The sequence shown here is derived from an EMBL/GenBank/DDBJ whole genome shotgun (WGS) entry which is preliminary data.</text>
</comment>
<evidence type="ECO:0000256" key="1">
    <source>
        <dbReference type="ARBA" id="ARBA00023015"/>
    </source>
</evidence>
<dbReference type="Gene3D" id="3.40.50.2300">
    <property type="match status" value="2"/>
</dbReference>
<dbReference type="EMBL" id="JAZHOF010000002">
    <property type="protein sequence ID" value="MEJ8570687.1"/>
    <property type="molecule type" value="Genomic_DNA"/>
</dbReference>
<dbReference type="PANTHER" id="PTHR30146">
    <property type="entry name" value="LACI-RELATED TRANSCRIPTIONAL REPRESSOR"/>
    <property type="match status" value="1"/>
</dbReference>
<reference evidence="5 6" key="1">
    <citation type="submission" date="2024-02" db="EMBL/GenBank/DDBJ databases">
        <title>Genome analysis and characterization of Microbaculum marinisediminis sp. nov., isolated from marine sediment.</title>
        <authorList>
            <person name="Du Z.-J."/>
            <person name="Ye Y.-Q."/>
            <person name="Zhang Z.-R."/>
            <person name="Yuan S.-M."/>
            <person name="Zhang X.-Y."/>
        </authorList>
    </citation>
    <scope>NUCLEOTIDE SEQUENCE [LARGE SCALE GENOMIC DNA]</scope>
    <source>
        <strain evidence="5 6">SDUM1044001</strain>
    </source>
</reference>
<dbReference type="SUPFAM" id="SSF53822">
    <property type="entry name" value="Periplasmic binding protein-like I"/>
    <property type="match status" value="1"/>
</dbReference>
<name>A0AAW9RB74_9HYPH</name>
<dbReference type="PROSITE" id="PS50932">
    <property type="entry name" value="HTH_LACI_2"/>
    <property type="match status" value="1"/>
</dbReference>
<dbReference type="SUPFAM" id="SSF47413">
    <property type="entry name" value="lambda repressor-like DNA-binding domains"/>
    <property type="match status" value="1"/>
</dbReference>
<evidence type="ECO:0000256" key="3">
    <source>
        <dbReference type="ARBA" id="ARBA00023163"/>
    </source>
</evidence>
<dbReference type="CDD" id="cd06307">
    <property type="entry name" value="PBP1_sugar_binding"/>
    <property type="match status" value="1"/>
</dbReference>
<dbReference type="InterPro" id="IPR000843">
    <property type="entry name" value="HTH_LacI"/>
</dbReference>
<keyword evidence="3" id="KW-0804">Transcription</keyword>
<dbReference type="InterPro" id="IPR028082">
    <property type="entry name" value="Peripla_BP_I"/>
</dbReference>
<evidence type="ECO:0000256" key="2">
    <source>
        <dbReference type="ARBA" id="ARBA00023125"/>
    </source>
</evidence>
<gene>
    <name evidence="5" type="ORF">V3328_04340</name>
</gene>
<protein>
    <submittedName>
        <fullName evidence="5">LacI family DNA-binding transcriptional regulator</fullName>
    </submittedName>
</protein>
<dbReference type="Pfam" id="PF00356">
    <property type="entry name" value="LacI"/>
    <property type="match status" value="1"/>
</dbReference>